<keyword evidence="2" id="KW-0812">Transmembrane</keyword>
<name>A0A8J4VBK5_9MYCE</name>
<proteinExistence type="predicted"/>
<evidence type="ECO:0000259" key="4">
    <source>
        <dbReference type="Pfam" id="PF23034"/>
    </source>
</evidence>
<organism evidence="5 6">
    <name type="scientific">Polysphondylium violaceum</name>
    <dbReference type="NCBI Taxonomy" id="133409"/>
    <lineage>
        <taxon>Eukaryota</taxon>
        <taxon>Amoebozoa</taxon>
        <taxon>Evosea</taxon>
        <taxon>Eumycetozoa</taxon>
        <taxon>Dictyostelia</taxon>
        <taxon>Dictyosteliales</taxon>
        <taxon>Dictyosteliaceae</taxon>
        <taxon>Polysphondylium</taxon>
    </lineage>
</organism>
<reference evidence="5" key="1">
    <citation type="submission" date="2020-01" db="EMBL/GenBank/DDBJ databases">
        <title>Development of genomics and gene disruption for Polysphondylium violaceum indicates a role for the polyketide synthase stlB in stalk morphogenesis.</title>
        <authorList>
            <person name="Narita B."/>
            <person name="Kawabe Y."/>
            <person name="Kin K."/>
            <person name="Saito T."/>
            <person name="Gibbs R."/>
            <person name="Kuspa A."/>
            <person name="Muzny D."/>
            <person name="Queller D."/>
            <person name="Richards S."/>
            <person name="Strassman J."/>
            <person name="Sucgang R."/>
            <person name="Worley K."/>
            <person name="Schaap P."/>
        </authorList>
    </citation>
    <scope>NUCLEOTIDE SEQUENCE</scope>
    <source>
        <strain evidence="5">QSvi11</strain>
    </source>
</reference>
<feature type="region of interest" description="Disordered" evidence="1">
    <location>
        <begin position="901"/>
        <end position="946"/>
    </location>
</feature>
<keyword evidence="6" id="KW-1185">Reference proteome</keyword>
<feature type="compositionally biased region" description="Low complexity" evidence="1">
    <location>
        <begin position="901"/>
        <end position="924"/>
    </location>
</feature>
<dbReference type="AlphaFoldDB" id="A0A8J4VBK5"/>
<evidence type="ECO:0000256" key="2">
    <source>
        <dbReference type="SAM" id="Phobius"/>
    </source>
</evidence>
<dbReference type="Proteomes" id="UP000695562">
    <property type="component" value="Unassembled WGS sequence"/>
</dbReference>
<dbReference type="PANTHER" id="PTHR31378:SF17">
    <property type="match status" value="1"/>
</dbReference>
<evidence type="ECO:0000313" key="6">
    <source>
        <dbReference type="Proteomes" id="UP000695562"/>
    </source>
</evidence>
<dbReference type="Pfam" id="PF23034">
    <property type="entry name" value="DUF7035"/>
    <property type="match status" value="1"/>
</dbReference>
<evidence type="ECO:0000313" key="5">
    <source>
        <dbReference type="EMBL" id="KAF2078284.1"/>
    </source>
</evidence>
<feature type="domain" description="DUF7035" evidence="4">
    <location>
        <begin position="534"/>
        <end position="661"/>
    </location>
</feature>
<feature type="transmembrane region" description="Helical" evidence="2">
    <location>
        <begin position="952"/>
        <end position="972"/>
    </location>
</feature>
<sequence>MTLSATSPVDGPMTFELDHYSCNSTPVFDISKTINLVKFNDQHNSYLKILSPLKLFLNSKFSVSCQSQDFTLKGYSQINLQLIKLEFTPNAFTSTTTLKDNIQCTLLASPDVSKSFDVNLGYQKGSFDGSFSLTHGHTVTDLYYSSFINITNNINSNQVLIKANDNIYWRPHTREGNNTHSVIYTYNNTKGYHLNEVKSDFIIVADPIISTDISTFTSNSLLYPNIISDDSEFTDSSVNSKIVYLKLDYTTDYIYADYLLNVEFSKGYFTSKDYLIYPRGFESGTLANYKISFNYPCFKYIKTIDVQVYGNQVKTISTPPVPPSVFDSPIATPTFVKQINSTASIYRVVFKDIVSGFNRIISNDGKIIASSQQLISGDENNGVFEFIYTGSSKKITAVNNLGLTRIIDLPNFIEPSKNSPLSSNFLSIQFEQNNIDLSNVKEPIKNKATITFNQPFSTMVSLSFYTFTSYYERSSTFYATSAMAGTFVIDFEILPNRWSGFLEYTLQAGDLVLNSDTLCALNPSFGLKVSSSYADYVPPIVSELSHFPSSLVDIPDPTPSSLETFIDLAFNITIKDEYNGLKNGSIWIASDLDPIGFNFTIYPNMSLNNNPYRSKFTLPFKVSTRCKSQEYYIKDIKLFDNSNSISSTYFPYMNPFFDQDLNLKLSIVCGYPQDDQNPPYLTSFKIFNDTQVDVSKLNRQIFIQFNVKDDGSGLDYRRTPLVYASEVNFNNIVVVSELVDKSTGLYRASLNLPYGFGLFGDIHFSIYGLMDNQMNFKGYSTLDLKSGGFDYYVKTKTTFSPIITNNQAVLMNGYYYITIQGLNFGTTNTTVQSTSSMTDDSSFTNIQPGINDFTTNSFICFTMNPYLLPLRFRVKKSDVLFSNDIFYSAIMDPTTTPVIPITTGSSTTSAPSGTTTGTDGTPPVDQDSSSIPNSTKAPQKSSNSNKLSGGQIAGIVIGVIALAGIVGTAVYFKSFKKSGQSNIKMSDLNTNFTNL</sequence>
<dbReference type="EMBL" id="AJWJ01000007">
    <property type="protein sequence ID" value="KAF2078284.1"/>
    <property type="molecule type" value="Genomic_DNA"/>
</dbReference>
<protein>
    <submittedName>
        <fullName evidence="5">Uncharacterized protein</fullName>
    </submittedName>
</protein>
<comment type="caution">
    <text evidence="5">The sequence shown here is derived from an EMBL/GenBank/DDBJ whole genome shotgun (WGS) entry which is preliminary data.</text>
</comment>
<keyword evidence="2" id="KW-1133">Transmembrane helix</keyword>
<feature type="compositionally biased region" description="Polar residues" evidence="1">
    <location>
        <begin position="926"/>
        <end position="946"/>
    </location>
</feature>
<dbReference type="Pfam" id="PF23033">
    <property type="entry name" value="DUF7034"/>
    <property type="match status" value="1"/>
</dbReference>
<keyword evidence="2" id="KW-0472">Membrane</keyword>
<evidence type="ECO:0000256" key="1">
    <source>
        <dbReference type="SAM" id="MobiDB-lite"/>
    </source>
</evidence>
<feature type="domain" description="DUF7034" evidence="3">
    <location>
        <begin position="679"/>
        <end position="798"/>
    </location>
</feature>
<dbReference type="PANTHER" id="PTHR31378">
    <property type="entry name" value="EGF-LIKE DOMAIN-CONTAINING PROTEIN-RELATED-RELATED"/>
    <property type="match status" value="1"/>
</dbReference>
<accession>A0A8J4VBK5</accession>
<evidence type="ECO:0000259" key="3">
    <source>
        <dbReference type="Pfam" id="PF23033"/>
    </source>
</evidence>
<dbReference type="InterPro" id="IPR055462">
    <property type="entry name" value="DUF7034"/>
</dbReference>
<gene>
    <name evidence="5" type="ORF">CYY_000376</name>
</gene>
<dbReference type="InterPro" id="IPR055463">
    <property type="entry name" value="DUF7035"/>
</dbReference>